<protein>
    <submittedName>
        <fullName evidence="1">Uncharacterized protein</fullName>
    </submittedName>
</protein>
<gene>
    <name evidence="1" type="ORF">BSK47_30560</name>
</gene>
<name>A0AB36J3Y2_9BACL</name>
<dbReference type="Proteomes" id="UP000187323">
    <property type="component" value="Unassembled WGS sequence"/>
</dbReference>
<dbReference type="EMBL" id="MPTO01000047">
    <property type="protein sequence ID" value="OME10548.1"/>
    <property type="molecule type" value="Genomic_DNA"/>
</dbReference>
<evidence type="ECO:0000313" key="2">
    <source>
        <dbReference type="Proteomes" id="UP000187323"/>
    </source>
</evidence>
<organism evidence="1 2">
    <name type="scientific">Paenibacillus odorifer</name>
    <dbReference type="NCBI Taxonomy" id="189426"/>
    <lineage>
        <taxon>Bacteria</taxon>
        <taxon>Bacillati</taxon>
        <taxon>Bacillota</taxon>
        <taxon>Bacilli</taxon>
        <taxon>Bacillales</taxon>
        <taxon>Paenibacillaceae</taxon>
        <taxon>Paenibacillus</taxon>
    </lineage>
</organism>
<dbReference type="AlphaFoldDB" id="A0AB36J3Y2"/>
<reference evidence="1 2" key="1">
    <citation type="submission" date="2016-10" db="EMBL/GenBank/DDBJ databases">
        <title>Paenibacillus species isolates.</title>
        <authorList>
            <person name="Beno S.M."/>
        </authorList>
    </citation>
    <scope>NUCLEOTIDE SEQUENCE [LARGE SCALE GENOMIC DNA]</scope>
    <source>
        <strain evidence="1 2">FSL H7-0918</strain>
    </source>
</reference>
<accession>A0AB36J3Y2</accession>
<sequence length="155" mass="18388">MENEVLKNLERYIGNLVGRTFIKSVAIENGVVNIFYYSNYEDYKTNNENPLISEKDYDEYFTQGTIDKILVGEPVRILREFPFVNNVYLALPFNATLFNIDISREQLNAFLGYEIEKLSVIDDSWRIKFADVYIYNRKNRDSYLKKFVRKHDIQA</sequence>
<proteinExistence type="predicted"/>
<comment type="caution">
    <text evidence="1">The sequence shown here is derived from an EMBL/GenBank/DDBJ whole genome shotgun (WGS) entry which is preliminary data.</text>
</comment>
<dbReference type="RefSeq" id="WP_076138811.1">
    <property type="nucleotide sequence ID" value="NZ_MPTO01000047.1"/>
</dbReference>
<evidence type="ECO:0000313" key="1">
    <source>
        <dbReference type="EMBL" id="OME10548.1"/>
    </source>
</evidence>